<name>A0A9W9I5X8_9EURO</name>
<dbReference type="AlphaFoldDB" id="A0A9W9I5X8"/>
<dbReference type="RefSeq" id="XP_056544962.1">
    <property type="nucleotide sequence ID" value="XM_056686220.1"/>
</dbReference>
<evidence type="ECO:0008006" key="3">
    <source>
        <dbReference type="Google" id="ProtNLM"/>
    </source>
</evidence>
<dbReference type="OrthoDB" id="443318at2759"/>
<organism evidence="1 2">
    <name type="scientific">Penicillium canariense</name>
    <dbReference type="NCBI Taxonomy" id="189055"/>
    <lineage>
        <taxon>Eukaryota</taxon>
        <taxon>Fungi</taxon>
        <taxon>Dikarya</taxon>
        <taxon>Ascomycota</taxon>
        <taxon>Pezizomycotina</taxon>
        <taxon>Eurotiomycetes</taxon>
        <taxon>Eurotiomycetidae</taxon>
        <taxon>Eurotiales</taxon>
        <taxon>Aspergillaceae</taxon>
        <taxon>Penicillium</taxon>
    </lineage>
</organism>
<proteinExistence type="predicted"/>
<reference evidence="1" key="1">
    <citation type="submission" date="2022-11" db="EMBL/GenBank/DDBJ databases">
        <authorList>
            <person name="Petersen C."/>
        </authorList>
    </citation>
    <scope>NUCLEOTIDE SEQUENCE</scope>
    <source>
        <strain evidence="1">IBT 26290</strain>
    </source>
</reference>
<dbReference type="Proteomes" id="UP001149163">
    <property type="component" value="Unassembled WGS sequence"/>
</dbReference>
<gene>
    <name evidence="1" type="ORF">N7482_004095</name>
</gene>
<dbReference type="GeneID" id="81425396"/>
<reference evidence="1" key="2">
    <citation type="journal article" date="2023" name="IMA Fungus">
        <title>Comparative genomic study of the Penicillium genus elucidates a diverse pangenome and 15 lateral gene transfer events.</title>
        <authorList>
            <person name="Petersen C."/>
            <person name="Sorensen T."/>
            <person name="Nielsen M.R."/>
            <person name="Sondergaard T.E."/>
            <person name="Sorensen J.L."/>
            <person name="Fitzpatrick D.A."/>
            <person name="Frisvad J.C."/>
            <person name="Nielsen K.L."/>
        </authorList>
    </citation>
    <scope>NUCLEOTIDE SEQUENCE</scope>
    <source>
        <strain evidence="1">IBT 26290</strain>
    </source>
</reference>
<evidence type="ECO:0000313" key="2">
    <source>
        <dbReference type="Proteomes" id="UP001149163"/>
    </source>
</evidence>
<sequence>MVMGSALEYAGHRPAEPGSLNLLNSQLEIAPAPYNPSRDGNNSIEINLFVESYGGHYGPAFAAYFEEQAWLKPASFRERFLGSI</sequence>
<evidence type="ECO:0000313" key="1">
    <source>
        <dbReference type="EMBL" id="KAJ5168501.1"/>
    </source>
</evidence>
<accession>A0A9W9I5X8</accession>
<keyword evidence="2" id="KW-1185">Reference proteome</keyword>
<comment type="caution">
    <text evidence="1">The sequence shown here is derived from an EMBL/GenBank/DDBJ whole genome shotgun (WGS) entry which is preliminary data.</text>
</comment>
<dbReference type="EMBL" id="JAPQKN010000002">
    <property type="protein sequence ID" value="KAJ5168501.1"/>
    <property type="molecule type" value="Genomic_DNA"/>
</dbReference>
<protein>
    <recommendedName>
        <fullName evidence="3">Carboxypeptidase</fullName>
    </recommendedName>
</protein>